<organism evidence="3 4">
    <name type="scientific">Talaromyces atroroseus</name>
    <dbReference type="NCBI Taxonomy" id="1441469"/>
    <lineage>
        <taxon>Eukaryota</taxon>
        <taxon>Fungi</taxon>
        <taxon>Dikarya</taxon>
        <taxon>Ascomycota</taxon>
        <taxon>Pezizomycotina</taxon>
        <taxon>Eurotiomycetes</taxon>
        <taxon>Eurotiomycetidae</taxon>
        <taxon>Eurotiales</taxon>
        <taxon>Trichocomaceae</taxon>
        <taxon>Talaromyces</taxon>
        <taxon>Talaromyces sect. Trachyspermi</taxon>
    </lineage>
</organism>
<name>A0A1Q5Q8F6_TALAT</name>
<dbReference type="InterPro" id="IPR036869">
    <property type="entry name" value="J_dom_sf"/>
</dbReference>
<feature type="compositionally biased region" description="Polar residues" evidence="1">
    <location>
        <begin position="344"/>
        <end position="353"/>
    </location>
</feature>
<proteinExistence type="predicted"/>
<dbReference type="GeneID" id="31003890"/>
<dbReference type="Gene3D" id="1.10.287.110">
    <property type="entry name" value="DnaJ domain"/>
    <property type="match status" value="1"/>
</dbReference>
<feature type="compositionally biased region" description="Basic and acidic residues" evidence="1">
    <location>
        <begin position="529"/>
        <end position="538"/>
    </location>
</feature>
<dbReference type="PANTHER" id="PTHR44144:SF1">
    <property type="entry name" value="DNAJ HOMOLOG SUBFAMILY C MEMBER 9"/>
    <property type="match status" value="1"/>
</dbReference>
<dbReference type="Pfam" id="PF00226">
    <property type="entry name" value="DnaJ"/>
    <property type="match status" value="1"/>
</dbReference>
<feature type="compositionally biased region" description="Acidic residues" evidence="1">
    <location>
        <begin position="265"/>
        <end position="276"/>
    </location>
</feature>
<feature type="compositionally biased region" description="Basic and acidic residues" evidence="1">
    <location>
        <begin position="141"/>
        <end position="158"/>
    </location>
</feature>
<dbReference type="PRINTS" id="PR00625">
    <property type="entry name" value="JDOMAIN"/>
</dbReference>
<dbReference type="GO" id="GO:0005634">
    <property type="term" value="C:nucleus"/>
    <property type="evidence" value="ECO:0007669"/>
    <property type="project" value="TreeGrafter"/>
</dbReference>
<feature type="compositionally biased region" description="Low complexity" evidence="1">
    <location>
        <begin position="92"/>
        <end position="102"/>
    </location>
</feature>
<keyword evidence="4" id="KW-1185">Reference proteome</keyword>
<dbReference type="SUPFAM" id="SSF46565">
    <property type="entry name" value="Chaperone J-domain"/>
    <property type="match status" value="1"/>
</dbReference>
<dbReference type="GO" id="GO:0005737">
    <property type="term" value="C:cytoplasm"/>
    <property type="evidence" value="ECO:0007669"/>
    <property type="project" value="TreeGrafter"/>
</dbReference>
<accession>A0A1Q5Q8F6</accession>
<reference evidence="3 4" key="1">
    <citation type="submission" date="2015-06" db="EMBL/GenBank/DDBJ databases">
        <title>Talaromyces atroroseus IBT 11181 draft genome.</title>
        <authorList>
            <person name="Rasmussen K.B."/>
            <person name="Rasmussen S."/>
            <person name="Petersen B."/>
            <person name="Sicheritz-Ponten T."/>
            <person name="Mortensen U.H."/>
            <person name="Thrane U."/>
        </authorList>
    </citation>
    <scope>NUCLEOTIDE SEQUENCE [LARGE SCALE GENOMIC DNA]</scope>
    <source>
        <strain evidence="3 4">IBT 11181</strain>
    </source>
</reference>
<dbReference type="GO" id="GO:0031072">
    <property type="term" value="F:heat shock protein binding"/>
    <property type="evidence" value="ECO:0007669"/>
    <property type="project" value="TreeGrafter"/>
</dbReference>
<protein>
    <recommendedName>
        <fullName evidence="2">J domain-containing protein</fullName>
    </recommendedName>
</protein>
<comment type="caution">
    <text evidence="3">The sequence shown here is derived from an EMBL/GenBank/DDBJ whole genome shotgun (WGS) entry which is preliminary data.</text>
</comment>
<feature type="region of interest" description="Disordered" evidence="1">
    <location>
        <begin position="88"/>
        <end position="111"/>
    </location>
</feature>
<dbReference type="PROSITE" id="PS50076">
    <property type="entry name" value="DNAJ_2"/>
    <property type="match status" value="1"/>
</dbReference>
<evidence type="ECO:0000259" key="2">
    <source>
        <dbReference type="PROSITE" id="PS50076"/>
    </source>
</evidence>
<evidence type="ECO:0000313" key="3">
    <source>
        <dbReference type="EMBL" id="OKL60309.1"/>
    </source>
</evidence>
<feature type="compositionally biased region" description="Low complexity" evidence="1">
    <location>
        <begin position="375"/>
        <end position="392"/>
    </location>
</feature>
<dbReference type="InterPro" id="IPR001623">
    <property type="entry name" value="DnaJ_domain"/>
</dbReference>
<gene>
    <name evidence="3" type="ORF">UA08_04135</name>
</gene>
<dbReference type="OrthoDB" id="10250354at2759"/>
<dbReference type="AlphaFoldDB" id="A0A1Q5Q8F6"/>
<feature type="compositionally biased region" description="Basic and acidic residues" evidence="1">
    <location>
        <begin position="478"/>
        <end position="500"/>
    </location>
</feature>
<dbReference type="STRING" id="1441469.A0A1Q5Q8F6"/>
<dbReference type="EMBL" id="LFMY01000005">
    <property type="protein sequence ID" value="OKL60309.1"/>
    <property type="molecule type" value="Genomic_DNA"/>
</dbReference>
<feature type="compositionally biased region" description="Basic and acidic residues" evidence="1">
    <location>
        <begin position="225"/>
        <end position="249"/>
    </location>
</feature>
<feature type="region of interest" description="Disordered" evidence="1">
    <location>
        <begin position="140"/>
        <end position="557"/>
    </location>
</feature>
<feature type="compositionally biased region" description="Low complexity" evidence="1">
    <location>
        <begin position="516"/>
        <end position="527"/>
    </location>
</feature>
<dbReference type="SMART" id="SM00271">
    <property type="entry name" value="DnaJ"/>
    <property type="match status" value="1"/>
</dbReference>
<dbReference type="InterPro" id="IPR052594">
    <property type="entry name" value="J_domain-containing_protein"/>
</dbReference>
<dbReference type="PANTHER" id="PTHR44144">
    <property type="entry name" value="DNAJ HOMOLOG SUBFAMILY C MEMBER 9"/>
    <property type="match status" value="1"/>
</dbReference>
<feature type="compositionally biased region" description="Low complexity" evidence="1">
    <location>
        <begin position="332"/>
        <end position="341"/>
    </location>
</feature>
<feature type="compositionally biased region" description="Basic and acidic residues" evidence="1">
    <location>
        <begin position="278"/>
        <end position="331"/>
    </location>
</feature>
<dbReference type="RefSeq" id="XP_020120430.1">
    <property type="nucleotide sequence ID" value="XM_020266424.1"/>
</dbReference>
<evidence type="ECO:0000256" key="1">
    <source>
        <dbReference type="SAM" id="MobiDB-lite"/>
    </source>
</evidence>
<dbReference type="Proteomes" id="UP000214365">
    <property type="component" value="Unassembled WGS sequence"/>
</dbReference>
<feature type="domain" description="J" evidence="2">
    <location>
        <begin position="9"/>
        <end position="77"/>
    </location>
</feature>
<dbReference type="CDD" id="cd06257">
    <property type="entry name" value="DnaJ"/>
    <property type="match status" value="1"/>
</dbReference>
<sequence>MSRNLPDFDPYAVLGVDKNASPSEIKTAYRKLILKCHPDKIQDPSLRSKAVDDFQKVQESYEILGDDARRQLHDQEVRLADLRSQLKAQKASADSYSSSRGTSSREFRDGRMYEERVPADAFFTDSDEARYAEEPLTYSHKYSDSAKRPHTKATEEKKKSKTTPTTTSSPRFSKQSDREYTRATHHDRAKVRTKERRRDVSDKYERKNAAYVISDAEDVSGSDVEPAHYRTRVEPESRYSTRDSRRSKTDSVPSYASRRRRYDSESETDDEGDYDAASELKFDTQENFAKEYISRKKDPVIQVDRKPRSSRHTGYDDRDRHYSERSERDSTRYSSRSYSRTDNVHVTESSATHASRRSHERLSSPSRGYERERPVPTMSSSTSSSQRVSSSRAPPPPVSRSATAPYPRTTRREGSSRSESNVLPTLVNMVSGLKGDTILHSRPRPRAAERNDSGYSSGPGTPEMAQGPSSASRINRYKVVEPHEERETVIVEPIEPRYRDSPPPTPRSERERERSSMSSRTSKPTRTYTYEHEPEVRTVRPAAVSSKSTSSTRPLYREIRQSPEIVFEGRRYRQPAY</sequence>
<feature type="compositionally biased region" description="Basic and acidic residues" evidence="1">
    <location>
        <begin position="174"/>
        <end position="208"/>
    </location>
</feature>
<evidence type="ECO:0000313" key="4">
    <source>
        <dbReference type="Proteomes" id="UP000214365"/>
    </source>
</evidence>